<dbReference type="SUPFAM" id="SSF74853">
    <property type="entry name" value="Lamin A/C globular tail domain"/>
    <property type="match status" value="1"/>
</dbReference>
<reference evidence="3 4" key="1">
    <citation type="submission" date="2019-12" db="EMBL/GenBank/DDBJ databases">
        <title>Novel species isolated from a subtropical stream in China.</title>
        <authorList>
            <person name="Lu H."/>
        </authorList>
    </citation>
    <scope>NUCLEOTIDE SEQUENCE [LARGE SCALE GENOMIC DNA]</scope>
    <source>
        <strain evidence="3 4">FT107W</strain>
    </source>
</reference>
<proteinExistence type="predicted"/>
<dbReference type="PANTHER" id="PTHR42834:SF1">
    <property type="entry name" value="ENDONUCLEASE_EXONUCLEASE_PHOSPHATASE FAMILY PROTEIN (AFU_ORTHOLOGUE AFUA_3G09210)"/>
    <property type="match status" value="1"/>
</dbReference>
<sequence length="210" mass="20694">MKKLFPTAGTRAAATPGRRTILAAALLAALSAQAATPIVISQVYGGGGNSGARYKNDFIELFNRGDSAVDISGWSVQYASATGSSWQLTKLAGNTVLQPGQYFLVQESAGTGGTDDLPAPDTTGTLALSGTAGKVALVSNVGALAGAAPAAGTYVDLVGFGTAGYFEGSAAAPTLSNTTAALRAAAGCTDADNNATDFSAGAPALKSVAL</sequence>
<organism evidence="3 4">
    <name type="scientific">Duganella vulcania</name>
    <dbReference type="NCBI Taxonomy" id="2692166"/>
    <lineage>
        <taxon>Bacteria</taxon>
        <taxon>Pseudomonadati</taxon>
        <taxon>Pseudomonadota</taxon>
        <taxon>Betaproteobacteria</taxon>
        <taxon>Burkholderiales</taxon>
        <taxon>Oxalobacteraceae</taxon>
        <taxon>Telluria group</taxon>
        <taxon>Duganella</taxon>
    </lineage>
</organism>
<dbReference type="RefSeq" id="WP_161090273.1">
    <property type="nucleotide sequence ID" value="NZ_WWCV01000020.1"/>
</dbReference>
<dbReference type="AlphaFoldDB" id="A0A845HEI6"/>
<keyword evidence="4" id="KW-1185">Reference proteome</keyword>
<evidence type="ECO:0000259" key="2">
    <source>
        <dbReference type="PROSITE" id="PS51841"/>
    </source>
</evidence>
<feature type="chain" id="PRO_5032352957" evidence="1">
    <location>
        <begin position="35"/>
        <end position="210"/>
    </location>
</feature>
<name>A0A845HEI6_9BURK</name>
<dbReference type="PROSITE" id="PS51841">
    <property type="entry name" value="LTD"/>
    <property type="match status" value="1"/>
</dbReference>
<keyword evidence="3" id="KW-0269">Exonuclease</keyword>
<dbReference type="InterPro" id="IPR036415">
    <property type="entry name" value="Lamin_tail_dom_sf"/>
</dbReference>
<feature type="signal peptide" evidence="1">
    <location>
        <begin position="1"/>
        <end position="34"/>
    </location>
</feature>
<keyword evidence="3" id="KW-0378">Hydrolase</keyword>
<dbReference type="Gene3D" id="2.60.40.1260">
    <property type="entry name" value="Lamin Tail domain"/>
    <property type="match status" value="1"/>
</dbReference>
<dbReference type="GO" id="GO:0004519">
    <property type="term" value="F:endonuclease activity"/>
    <property type="evidence" value="ECO:0007669"/>
    <property type="project" value="UniProtKB-KW"/>
</dbReference>
<dbReference type="EMBL" id="WWCV01000020">
    <property type="protein sequence ID" value="MYN17662.1"/>
    <property type="molecule type" value="Genomic_DNA"/>
</dbReference>
<comment type="caution">
    <text evidence="3">The sequence shown here is derived from an EMBL/GenBank/DDBJ whole genome shotgun (WGS) entry which is preliminary data.</text>
</comment>
<dbReference type="InterPro" id="IPR001322">
    <property type="entry name" value="Lamin_tail_dom"/>
</dbReference>
<accession>A0A845HEI6</accession>
<feature type="non-terminal residue" evidence="3">
    <location>
        <position position="210"/>
    </location>
</feature>
<protein>
    <submittedName>
        <fullName evidence="3">Endonuclease/exonuclease/phosphatase</fullName>
    </submittedName>
</protein>
<keyword evidence="1" id="KW-0732">Signal</keyword>
<dbReference type="Pfam" id="PF00932">
    <property type="entry name" value="LTD"/>
    <property type="match status" value="1"/>
</dbReference>
<keyword evidence="3" id="KW-0255">Endonuclease</keyword>
<dbReference type="PANTHER" id="PTHR42834">
    <property type="entry name" value="ENDONUCLEASE/EXONUCLEASE/PHOSPHATASE FAMILY PROTEIN (AFU_ORTHOLOGUE AFUA_3G09210)"/>
    <property type="match status" value="1"/>
</dbReference>
<dbReference type="GO" id="GO:0004527">
    <property type="term" value="F:exonuclease activity"/>
    <property type="evidence" value="ECO:0007669"/>
    <property type="project" value="UniProtKB-KW"/>
</dbReference>
<gene>
    <name evidence="3" type="ORF">GTP81_12940</name>
</gene>
<feature type="domain" description="LTD" evidence="2">
    <location>
        <begin position="28"/>
        <end position="162"/>
    </location>
</feature>
<keyword evidence="3" id="KW-0540">Nuclease</keyword>
<dbReference type="Proteomes" id="UP000484875">
    <property type="component" value="Unassembled WGS sequence"/>
</dbReference>
<evidence type="ECO:0000313" key="3">
    <source>
        <dbReference type="EMBL" id="MYN17662.1"/>
    </source>
</evidence>
<evidence type="ECO:0000313" key="4">
    <source>
        <dbReference type="Proteomes" id="UP000484875"/>
    </source>
</evidence>
<evidence type="ECO:0000256" key="1">
    <source>
        <dbReference type="SAM" id="SignalP"/>
    </source>
</evidence>